<dbReference type="PANTHER" id="PTHR15962">
    <property type="entry name" value="ACTIVITY-REGULATED CYTOSKELETON-ASSOCIATED PROTEIN"/>
    <property type="match status" value="1"/>
</dbReference>
<dbReference type="PANTHER" id="PTHR15962:SF0">
    <property type="entry name" value="ACTIVITY-REGULATED CYTOSKELETON-ASSOCIATED PROTEIN"/>
    <property type="match status" value="1"/>
</dbReference>
<dbReference type="GO" id="GO:0015629">
    <property type="term" value="C:actin cytoskeleton"/>
    <property type="evidence" value="ECO:0007669"/>
    <property type="project" value="TreeGrafter"/>
</dbReference>
<dbReference type="EMBL" id="LNIX01000005">
    <property type="protein sequence ID" value="OXA54318.1"/>
    <property type="molecule type" value="Genomic_DNA"/>
</dbReference>
<dbReference type="GO" id="GO:0005737">
    <property type="term" value="C:cytoplasm"/>
    <property type="evidence" value="ECO:0007669"/>
    <property type="project" value="TreeGrafter"/>
</dbReference>
<evidence type="ECO:0000256" key="1">
    <source>
        <dbReference type="SAM" id="MobiDB-lite"/>
    </source>
</evidence>
<gene>
    <name evidence="3" type="ORF">Fcan01_11458</name>
    <name evidence="2" type="ORF">Fcan01_22740</name>
</gene>
<dbReference type="GO" id="GO:1900271">
    <property type="term" value="P:regulation of long-term synaptic potentiation"/>
    <property type="evidence" value="ECO:0007669"/>
    <property type="project" value="TreeGrafter"/>
</dbReference>
<reference evidence="3 4" key="1">
    <citation type="submission" date="2015-12" db="EMBL/GenBank/DDBJ databases">
        <title>The genome of Folsomia candida.</title>
        <authorList>
            <person name="Faddeeva A."/>
            <person name="Derks M.F."/>
            <person name="Anvar Y."/>
            <person name="Smit S."/>
            <person name="Van Straalen N."/>
            <person name="Roelofs D."/>
        </authorList>
    </citation>
    <scope>NUCLEOTIDE SEQUENCE [LARGE SCALE GENOMIC DNA]</scope>
    <source>
        <strain evidence="3 4">VU population</strain>
        <tissue evidence="3">Whole body</tissue>
    </source>
</reference>
<dbReference type="SUPFAM" id="SSF57756">
    <property type="entry name" value="Retrovirus zinc finger-like domains"/>
    <property type="match status" value="1"/>
</dbReference>
<name>A0A226EAT3_FOLCA</name>
<sequence>MPSDDEDNKAYGFTPLAQLKANLGGEKVPFDVGKTVRIQTQPLSSSPTITTPDISSVATSLTRIEKTLKAVTDSHTSLARDVTALAVRVNAIDTSQASTHTTTSTTPTATGTVSGSGSGTTSGRGPPTVSYLNDSSPKPKYNPSLMSPEFFLQELEEYFALRNIPQSNWLLLMGRIFPQDSELASWWIASKPTIKTWAECRAAFIYYQTSDMNADLLNKQLYSRTQRFHEAFETYAWEIRALFHKVNPKVTDDVVVDRILNSCLPEIGTGLSANNYKTVVDLVKGARNVILTINKMRSFERKPPLRIRQSDPIPDKKSSYSVTGRAPHYTAHSETSSKSDSASVTTSASGDSGSTSSSTAPANPGQRAPARSAATCGYCKKPGHTIAECRARLRADERRATATASTSSASPGNC</sequence>
<comment type="caution">
    <text evidence="3">The sequence shown here is derived from an EMBL/GenBank/DDBJ whole genome shotgun (WGS) entry which is preliminary data.</text>
</comment>
<feature type="compositionally biased region" description="Low complexity" evidence="1">
    <location>
        <begin position="96"/>
        <end position="113"/>
    </location>
</feature>
<evidence type="ECO:0000313" key="2">
    <source>
        <dbReference type="EMBL" id="OXA42361.1"/>
    </source>
</evidence>
<dbReference type="InterPro" id="IPR023263">
    <property type="entry name" value="Arc"/>
</dbReference>
<dbReference type="Proteomes" id="UP000198287">
    <property type="component" value="Unassembled WGS sequence"/>
</dbReference>
<dbReference type="InterPro" id="IPR036875">
    <property type="entry name" value="Znf_CCHC_sf"/>
</dbReference>
<feature type="region of interest" description="Disordered" evidence="1">
    <location>
        <begin position="302"/>
        <end position="380"/>
    </location>
</feature>
<feature type="compositionally biased region" description="Low complexity" evidence="1">
    <location>
        <begin position="330"/>
        <end position="360"/>
    </location>
</feature>
<dbReference type="GO" id="GO:0003729">
    <property type="term" value="F:mRNA binding"/>
    <property type="evidence" value="ECO:0007669"/>
    <property type="project" value="InterPro"/>
</dbReference>
<dbReference type="GO" id="GO:0005886">
    <property type="term" value="C:plasma membrane"/>
    <property type="evidence" value="ECO:0007669"/>
    <property type="project" value="TreeGrafter"/>
</dbReference>
<proteinExistence type="predicted"/>
<dbReference type="GO" id="GO:0007010">
    <property type="term" value="P:cytoskeleton organization"/>
    <property type="evidence" value="ECO:0007669"/>
    <property type="project" value="TreeGrafter"/>
</dbReference>
<organism evidence="3 4">
    <name type="scientific">Folsomia candida</name>
    <name type="common">Springtail</name>
    <dbReference type="NCBI Taxonomy" id="158441"/>
    <lineage>
        <taxon>Eukaryota</taxon>
        <taxon>Metazoa</taxon>
        <taxon>Ecdysozoa</taxon>
        <taxon>Arthropoda</taxon>
        <taxon>Hexapoda</taxon>
        <taxon>Collembola</taxon>
        <taxon>Entomobryomorpha</taxon>
        <taxon>Isotomoidea</taxon>
        <taxon>Isotomidae</taxon>
        <taxon>Proisotominae</taxon>
        <taxon>Folsomia</taxon>
    </lineage>
</organism>
<protein>
    <submittedName>
        <fullName evidence="3">Activity-regulated cytoskeleton-associated protein</fullName>
    </submittedName>
</protein>
<accession>A0A226EAT3</accession>
<keyword evidence="4" id="KW-1185">Reference proteome</keyword>
<dbReference type="EMBL" id="LNIX01000026">
    <property type="protein sequence ID" value="OXA42361.1"/>
    <property type="molecule type" value="Genomic_DNA"/>
</dbReference>
<dbReference type="GO" id="GO:0008270">
    <property type="term" value="F:zinc ion binding"/>
    <property type="evidence" value="ECO:0007669"/>
    <property type="project" value="InterPro"/>
</dbReference>
<evidence type="ECO:0000313" key="4">
    <source>
        <dbReference type="Proteomes" id="UP000198287"/>
    </source>
</evidence>
<dbReference type="GO" id="GO:0048168">
    <property type="term" value="P:regulation of neuronal synaptic plasticity"/>
    <property type="evidence" value="ECO:0007669"/>
    <property type="project" value="TreeGrafter"/>
</dbReference>
<dbReference type="AlphaFoldDB" id="A0A226EAT3"/>
<feature type="region of interest" description="Disordered" evidence="1">
    <location>
        <begin position="96"/>
        <end position="130"/>
    </location>
</feature>
<evidence type="ECO:0000313" key="3">
    <source>
        <dbReference type="EMBL" id="OXA54318.1"/>
    </source>
</evidence>